<evidence type="ECO:0000313" key="3">
    <source>
        <dbReference type="Proteomes" id="UP000004713"/>
    </source>
</evidence>
<reference evidence="2 3" key="1">
    <citation type="submission" date="2007-11" db="EMBL/GenBank/DDBJ databases">
        <title>Draft genome sequence of Bacteroides stercoris(ATCC 43183).</title>
        <authorList>
            <person name="Sudarsanam P."/>
            <person name="Ley R."/>
            <person name="Guruge J."/>
            <person name="Turnbaugh P.J."/>
            <person name="Mahowald M."/>
            <person name="Liep D."/>
            <person name="Gordon J."/>
        </authorList>
    </citation>
    <scope>NUCLEOTIDE SEQUENCE [LARGE SCALE GENOMIC DNA]</scope>
    <source>
        <strain evidence="2 3">ATCC 43183</strain>
    </source>
</reference>
<reference evidence="2 3" key="2">
    <citation type="submission" date="2007-11" db="EMBL/GenBank/DDBJ databases">
        <authorList>
            <person name="Fulton L."/>
            <person name="Clifton S."/>
            <person name="Fulton B."/>
            <person name="Xu J."/>
            <person name="Minx P."/>
            <person name="Pepin K.H."/>
            <person name="Johnson M."/>
            <person name="Thiruvilangam P."/>
            <person name="Bhonagiri V."/>
            <person name="Nash W.E."/>
            <person name="Mardis E.R."/>
            <person name="Wilson R.K."/>
        </authorList>
    </citation>
    <scope>NUCLEOTIDE SEQUENCE [LARGE SCALE GENOMIC DNA]</scope>
    <source>
        <strain evidence="2 3">ATCC 43183</strain>
    </source>
</reference>
<name>B0NVJ8_BACSE</name>
<keyword evidence="1" id="KW-1133">Transmembrane helix</keyword>
<accession>B0NVJ8</accession>
<organism evidence="2 3">
    <name type="scientific">Bacteroides stercoris ATCC 43183</name>
    <dbReference type="NCBI Taxonomy" id="449673"/>
    <lineage>
        <taxon>Bacteria</taxon>
        <taxon>Pseudomonadati</taxon>
        <taxon>Bacteroidota</taxon>
        <taxon>Bacteroidia</taxon>
        <taxon>Bacteroidales</taxon>
        <taxon>Bacteroidaceae</taxon>
        <taxon>Bacteroides</taxon>
    </lineage>
</organism>
<keyword evidence="1" id="KW-0812">Transmembrane</keyword>
<dbReference type="AlphaFoldDB" id="B0NVJ8"/>
<evidence type="ECO:0000313" key="2">
    <source>
        <dbReference type="EMBL" id="EDS13350.1"/>
    </source>
</evidence>
<protein>
    <submittedName>
        <fullName evidence="2">Uncharacterized protein</fullName>
    </submittedName>
</protein>
<dbReference type="EMBL" id="ABFZ02000023">
    <property type="protein sequence ID" value="EDS13350.1"/>
    <property type="molecule type" value="Genomic_DNA"/>
</dbReference>
<dbReference type="HOGENOM" id="CLU_2231178_0_0_10"/>
<sequence length="105" mass="12316">MYHYLPVELGLFYAYIANEFICHCLFQIAHLLSAAFFTATENIYFVLKRNTHNLPRTLNNQELFSILSAFKPILPGRRFIPYFLGKITVSTVKTVCLFHFFCKEQ</sequence>
<keyword evidence="1" id="KW-0472">Membrane</keyword>
<gene>
    <name evidence="2" type="ORF">BACSTE_03529</name>
</gene>
<feature type="transmembrane region" description="Helical" evidence="1">
    <location>
        <begin position="12"/>
        <end position="39"/>
    </location>
</feature>
<dbReference type="Proteomes" id="UP000004713">
    <property type="component" value="Unassembled WGS sequence"/>
</dbReference>
<proteinExistence type="predicted"/>
<comment type="caution">
    <text evidence="2">The sequence shown here is derived from an EMBL/GenBank/DDBJ whole genome shotgun (WGS) entry which is preliminary data.</text>
</comment>
<evidence type="ECO:0000256" key="1">
    <source>
        <dbReference type="SAM" id="Phobius"/>
    </source>
</evidence>